<feature type="signal peptide" evidence="1">
    <location>
        <begin position="1"/>
        <end position="23"/>
    </location>
</feature>
<evidence type="ECO:0000313" key="3">
    <source>
        <dbReference type="Proteomes" id="UP000552700"/>
    </source>
</evidence>
<feature type="chain" id="PRO_5032720401" evidence="1">
    <location>
        <begin position="24"/>
        <end position="587"/>
    </location>
</feature>
<dbReference type="PANTHER" id="PTHR40274:SF3">
    <property type="entry name" value="VIRGINIAMYCIN B LYASE"/>
    <property type="match status" value="1"/>
</dbReference>
<dbReference type="SUPFAM" id="SSF101898">
    <property type="entry name" value="NHL repeat"/>
    <property type="match status" value="1"/>
</dbReference>
<name>A0A841IVV7_9SPHN</name>
<dbReference type="InterPro" id="IPR015943">
    <property type="entry name" value="WD40/YVTN_repeat-like_dom_sf"/>
</dbReference>
<dbReference type="PANTHER" id="PTHR40274">
    <property type="entry name" value="VIRGINIAMYCIN B LYASE"/>
    <property type="match status" value="1"/>
</dbReference>
<dbReference type="InterPro" id="IPR051344">
    <property type="entry name" value="Vgb"/>
</dbReference>
<evidence type="ECO:0000256" key="1">
    <source>
        <dbReference type="SAM" id="SignalP"/>
    </source>
</evidence>
<keyword evidence="1" id="KW-0732">Signal</keyword>
<dbReference type="Pfam" id="PF24684">
    <property type="entry name" value="Vgb_lyase"/>
    <property type="match status" value="1"/>
</dbReference>
<keyword evidence="2" id="KW-0456">Lyase</keyword>
<dbReference type="RefSeq" id="WP_184077647.1">
    <property type="nucleotide sequence ID" value="NZ_JACIJP010000001.1"/>
</dbReference>
<dbReference type="Gene3D" id="2.130.10.10">
    <property type="entry name" value="YVTN repeat-like/Quinoprotein amine dehydrogenase"/>
    <property type="match status" value="2"/>
</dbReference>
<dbReference type="Pfam" id="PF13620">
    <property type="entry name" value="CarboxypepD_reg"/>
    <property type="match status" value="1"/>
</dbReference>
<protein>
    <submittedName>
        <fullName evidence="2">Streptogramin lyase</fullName>
    </submittedName>
</protein>
<dbReference type="Gene3D" id="2.60.40.1120">
    <property type="entry name" value="Carboxypeptidase-like, regulatory domain"/>
    <property type="match status" value="1"/>
</dbReference>
<comment type="caution">
    <text evidence="2">The sequence shown here is derived from an EMBL/GenBank/DDBJ whole genome shotgun (WGS) entry which is preliminary data.</text>
</comment>
<dbReference type="EMBL" id="JACIJP010000001">
    <property type="protein sequence ID" value="MBB6123049.1"/>
    <property type="molecule type" value="Genomic_DNA"/>
</dbReference>
<proteinExistence type="predicted"/>
<dbReference type="Proteomes" id="UP000552700">
    <property type="component" value="Unassembled WGS sequence"/>
</dbReference>
<reference evidence="2 3" key="1">
    <citation type="submission" date="2020-08" db="EMBL/GenBank/DDBJ databases">
        <title>Genomic Encyclopedia of Type Strains, Phase IV (KMG-IV): sequencing the most valuable type-strain genomes for metagenomic binning, comparative biology and taxonomic classification.</title>
        <authorList>
            <person name="Goeker M."/>
        </authorList>
    </citation>
    <scope>NUCLEOTIDE SEQUENCE [LARGE SCALE GENOMIC DNA]</scope>
    <source>
        <strain evidence="2 3">DSM 102255</strain>
    </source>
</reference>
<dbReference type="GO" id="GO:0016829">
    <property type="term" value="F:lyase activity"/>
    <property type="evidence" value="ECO:0007669"/>
    <property type="project" value="UniProtKB-KW"/>
</dbReference>
<gene>
    <name evidence="2" type="ORF">FHS92_000756</name>
</gene>
<sequence length="587" mass="64170">MFQRAVLLRSVGLASLILLNACGQPGGPDTAAALEGTVRSADEGVMEGVVVSAKKDGSTIAVSVVSNDKGVYSFPADRLSPGHYTLTIRAGGYDLPSASGTEIVSGKSVKVDLNPTRMADPSARMSAADWLISVPGTQEQKSLLLNCSVCHSLDLPLMSMHSQAEFEPLITRMLGSYTHQSQPGDPQPLVKPRPVDPARVAEIAKYVSSINLSSSKDGKWSFPLKTLPRIKGAGTRVIITQYDLPRPMSQPHDVVTDPDGIAWYADFGRQFLGRLDPKTGAVKEYPIPVVHPEQPKGNLGVEADSEGTIWVAMHHQAAIGMFNPKTEKFKIFALPKNLHTPSTQLSQFSTLNHAVDGKIWTMTGGNTVARLDLKTERWETFYPFKNTQARPDELAAFKFMPGAGESSGPPVAGTGVPSVKSNGASHLVYGLISDSKNNCYILDFFGRSVFRIDAKTGNITEYPTKLPFSMPRRGSMDSQDRLWFAQFNADRIAMLDTRTGKMSEWKMPRPFTNPYDVALDKNGYAWTAGYQADRVIRLDPKTGSFTEYQLPLTTNVRRVFVDNHGPRPVFWVGSNHGASVIKVEPLD</sequence>
<evidence type="ECO:0000313" key="2">
    <source>
        <dbReference type="EMBL" id="MBB6123049.1"/>
    </source>
</evidence>
<dbReference type="GO" id="GO:0030246">
    <property type="term" value="F:carbohydrate binding"/>
    <property type="evidence" value="ECO:0007669"/>
    <property type="project" value="InterPro"/>
</dbReference>
<keyword evidence="3" id="KW-1185">Reference proteome</keyword>
<dbReference type="InterPro" id="IPR013784">
    <property type="entry name" value="Carb-bd-like_fold"/>
</dbReference>
<accession>A0A841IVV7</accession>
<organism evidence="2 3">
    <name type="scientific">Sphingobium subterraneum</name>
    <dbReference type="NCBI Taxonomy" id="627688"/>
    <lineage>
        <taxon>Bacteria</taxon>
        <taxon>Pseudomonadati</taxon>
        <taxon>Pseudomonadota</taxon>
        <taxon>Alphaproteobacteria</taxon>
        <taxon>Sphingomonadales</taxon>
        <taxon>Sphingomonadaceae</taxon>
        <taxon>Sphingobium</taxon>
    </lineage>
</organism>
<dbReference type="AlphaFoldDB" id="A0A841IVV7"/>
<dbReference type="SUPFAM" id="SSF49452">
    <property type="entry name" value="Starch-binding domain-like"/>
    <property type="match status" value="1"/>
</dbReference>